<keyword evidence="6" id="KW-0256">Endoplasmic reticulum</keyword>
<name>A0AAW1S2Z3_9CHLO</name>
<proteinExistence type="inferred from homology"/>
<evidence type="ECO:0000256" key="5">
    <source>
        <dbReference type="ARBA" id="ARBA00022729"/>
    </source>
</evidence>
<evidence type="ECO:0000313" key="11">
    <source>
        <dbReference type="Proteomes" id="UP001485043"/>
    </source>
</evidence>
<evidence type="ECO:0000256" key="1">
    <source>
        <dbReference type="ARBA" id="ARBA00002791"/>
    </source>
</evidence>
<dbReference type="Gene3D" id="3.40.30.10">
    <property type="entry name" value="Glutaredoxin"/>
    <property type="match status" value="1"/>
</dbReference>
<dbReference type="Proteomes" id="UP001485043">
    <property type="component" value="Unassembled WGS sequence"/>
</dbReference>
<evidence type="ECO:0000256" key="7">
    <source>
        <dbReference type="ARBA" id="ARBA00022989"/>
    </source>
</evidence>
<dbReference type="PANTHER" id="PTHR12692:SF0">
    <property type="entry name" value="GH11935P"/>
    <property type="match status" value="1"/>
</dbReference>
<evidence type="ECO:0000256" key="4">
    <source>
        <dbReference type="ARBA" id="ARBA00022692"/>
    </source>
</evidence>
<dbReference type="GO" id="GO:0008250">
    <property type="term" value="C:oligosaccharyltransferase complex"/>
    <property type="evidence" value="ECO:0007669"/>
    <property type="project" value="TreeGrafter"/>
</dbReference>
<accession>A0AAW1S2Z3</accession>
<dbReference type="Gene3D" id="3.40.50.1110">
    <property type="entry name" value="SGNH hydrolase"/>
    <property type="match status" value="1"/>
</dbReference>
<keyword evidence="11" id="KW-1185">Reference proteome</keyword>
<comment type="similarity">
    <text evidence="3">Belongs to the OST3/OST6 family.</text>
</comment>
<feature type="transmembrane region" description="Helical" evidence="9">
    <location>
        <begin position="584"/>
        <end position="605"/>
    </location>
</feature>
<evidence type="ECO:0008006" key="12">
    <source>
        <dbReference type="Google" id="ProtNLM"/>
    </source>
</evidence>
<comment type="caution">
    <text evidence="10">The sequence shown here is derived from an EMBL/GenBank/DDBJ whole genome shotgun (WGS) entry which is preliminary data.</text>
</comment>
<dbReference type="InterPro" id="IPR036514">
    <property type="entry name" value="SGNH_hydro_sf"/>
</dbReference>
<protein>
    <recommendedName>
        <fullName evidence="12">SGNH hydrolase-type esterase domain-containing protein</fullName>
    </recommendedName>
</protein>
<dbReference type="InterPro" id="IPR021149">
    <property type="entry name" value="OligosaccharylTrfase_OST3/OST6"/>
</dbReference>
<dbReference type="SUPFAM" id="SSF52266">
    <property type="entry name" value="SGNH hydrolase"/>
    <property type="match status" value="1"/>
</dbReference>
<evidence type="ECO:0000256" key="9">
    <source>
        <dbReference type="SAM" id="Phobius"/>
    </source>
</evidence>
<dbReference type="PANTHER" id="PTHR12692">
    <property type="entry name" value="DOLICHYL-DIPHOSPHOOLIGOSACCHARIDE--PROTEIN GLYCOSYLTRANSFERASE-RELATED"/>
    <property type="match status" value="1"/>
</dbReference>
<comment type="subcellular location">
    <subcellularLocation>
        <location evidence="2">Endoplasmic reticulum membrane</location>
        <topology evidence="2">Multi-pass membrane protein</topology>
    </subcellularLocation>
</comment>
<gene>
    <name evidence="10" type="ORF">WJX84_001416</name>
</gene>
<evidence type="ECO:0000256" key="6">
    <source>
        <dbReference type="ARBA" id="ARBA00022824"/>
    </source>
</evidence>
<feature type="transmembrane region" description="Helical" evidence="9">
    <location>
        <begin position="470"/>
        <end position="487"/>
    </location>
</feature>
<comment type="function">
    <text evidence="1">Subunit of the oligosaccharyl transferase (OST) complex that catalyzes the initial transfer of a defined glycan (Glc(3)Man(9)GlcNAc(2) in eukaryotes) from the lipid carrier dolichol-pyrophosphate to an asparagine residue within an Asn-X-Ser/Thr consensus motif in nascent polypeptide chains, the first step in protein N-glycosylation. N-glycosylation occurs cotranslationally and the complex associates with the Sec61 complex at the channel-forming translocon complex that mediates protein translocation across the endoplasmic reticulum (ER). All subunits are required for a maximal enzyme activity.</text>
</comment>
<evidence type="ECO:0000313" key="10">
    <source>
        <dbReference type="EMBL" id="KAK9840533.1"/>
    </source>
</evidence>
<keyword evidence="4 9" id="KW-0812">Transmembrane</keyword>
<keyword evidence="5" id="KW-0732">Signal</keyword>
<organism evidence="10 11">
    <name type="scientific">Apatococcus fuscideae</name>
    <dbReference type="NCBI Taxonomy" id="2026836"/>
    <lineage>
        <taxon>Eukaryota</taxon>
        <taxon>Viridiplantae</taxon>
        <taxon>Chlorophyta</taxon>
        <taxon>core chlorophytes</taxon>
        <taxon>Trebouxiophyceae</taxon>
        <taxon>Chlorellales</taxon>
        <taxon>Chlorellaceae</taxon>
        <taxon>Apatococcus</taxon>
    </lineage>
</organism>
<keyword evidence="8 9" id="KW-0472">Membrane</keyword>
<keyword evidence="7 9" id="KW-1133">Transmembrane helix</keyword>
<sequence>MTACRREESSRRQLRITVAIEGISYWQPEVDGLAQPMFFSMANTTYSYSFSAAGPGIHNFTLTKLNEARFGEANITSLTVDPTGSFLQMPSSLLPSWVTSGRRIEILGDSYAVGYGNYVMQSNCTTVQPVYQQTTDPLLSPVPLVANHYGADYHLTAWAASGLTASLQGSPDLPDFWRRGDALNASSSWNFSTWQPQVVMNAIGSNDIFAYSPDSAAQFAQAYLNISLAVNQTYPTAHYVIVAFAADTQMFPDDGQPDRYTAYMQAAYSAVQGSGLNATFLQLSAAKPRKTSPETAVASDARLTELEHLASQSKDHVIHLNAASFDHFASGRRRPYTIIFFLTARHLVDKPQLQLGKLRREFGLLSAQAVKSGNIKDAAGVRHFFAELDFAESEAVFHRLGVNTLPYVFRLSSSKLVESGAIKLRDDDLMRQQDYTSYPWSADDMAAFLQEKTGISVGSIDRPSLTNSRFFPVLALAFVALGTYVAYRVYYLPILKNLGLWLAGCLVVFWFSASGGMHNIIRGVPLVVPDMKTGKVQMFLPQAQGQLGAEGFIMGSLYTACGLSVAVLTWLAPQIKDRSIQRGISYLALLTGLVSFQQVISNYRWKTNYRMGWFF</sequence>
<reference evidence="10 11" key="1">
    <citation type="journal article" date="2024" name="Nat. Commun.">
        <title>Phylogenomics reveals the evolutionary origins of lichenization in chlorophyte algae.</title>
        <authorList>
            <person name="Puginier C."/>
            <person name="Libourel C."/>
            <person name="Otte J."/>
            <person name="Skaloud P."/>
            <person name="Haon M."/>
            <person name="Grisel S."/>
            <person name="Petersen M."/>
            <person name="Berrin J.G."/>
            <person name="Delaux P.M."/>
            <person name="Dal Grande F."/>
            <person name="Keller J."/>
        </authorList>
    </citation>
    <scope>NUCLEOTIDE SEQUENCE [LARGE SCALE GENOMIC DNA]</scope>
    <source>
        <strain evidence="10 11">SAG 2523</strain>
    </source>
</reference>
<feature type="transmembrane region" description="Helical" evidence="9">
    <location>
        <begin position="499"/>
        <end position="521"/>
    </location>
</feature>
<dbReference type="EMBL" id="JALJOV010001815">
    <property type="protein sequence ID" value="KAK9840533.1"/>
    <property type="molecule type" value="Genomic_DNA"/>
</dbReference>
<evidence type="ECO:0000256" key="8">
    <source>
        <dbReference type="ARBA" id="ARBA00023136"/>
    </source>
</evidence>
<feature type="transmembrane region" description="Helical" evidence="9">
    <location>
        <begin position="552"/>
        <end position="572"/>
    </location>
</feature>
<dbReference type="AlphaFoldDB" id="A0AAW1S2Z3"/>
<dbReference type="Pfam" id="PF04756">
    <property type="entry name" value="OST3_OST6"/>
    <property type="match status" value="1"/>
</dbReference>
<evidence type="ECO:0000256" key="2">
    <source>
        <dbReference type="ARBA" id="ARBA00004477"/>
    </source>
</evidence>
<evidence type="ECO:0000256" key="3">
    <source>
        <dbReference type="ARBA" id="ARBA00009561"/>
    </source>
</evidence>
<dbReference type="GO" id="GO:0018279">
    <property type="term" value="P:protein N-linked glycosylation via asparagine"/>
    <property type="evidence" value="ECO:0007669"/>
    <property type="project" value="TreeGrafter"/>
</dbReference>